<dbReference type="EMBL" id="CM000781">
    <property type="protein sequence ID" value="AQK75084.1"/>
    <property type="molecule type" value="Genomic_DNA"/>
</dbReference>
<organism evidence="1">
    <name type="scientific">Zea mays</name>
    <name type="common">Maize</name>
    <dbReference type="NCBI Taxonomy" id="4577"/>
    <lineage>
        <taxon>Eukaryota</taxon>
        <taxon>Viridiplantae</taxon>
        <taxon>Streptophyta</taxon>
        <taxon>Embryophyta</taxon>
        <taxon>Tracheophyta</taxon>
        <taxon>Spermatophyta</taxon>
        <taxon>Magnoliopsida</taxon>
        <taxon>Liliopsida</taxon>
        <taxon>Poales</taxon>
        <taxon>Poaceae</taxon>
        <taxon>PACMAD clade</taxon>
        <taxon>Panicoideae</taxon>
        <taxon>Andropogonodae</taxon>
        <taxon>Andropogoneae</taxon>
        <taxon>Tripsacinae</taxon>
        <taxon>Zea</taxon>
    </lineage>
</organism>
<reference evidence="1" key="1">
    <citation type="submission" date="2015-12" db="EMBL/GenBank/DDBJ databases">
        <title>Update maize B73 reference genome by single molecule sequencing technologies.</title>
        <authorList>
            <consortium name="Maize Genome Sequencing Project"/>
            <person name="Ware D."/>
        </authorList>
    </citation>
    <scope>NUCLEOTIDE SEQUENCE</scope>
    <source>
        <tissue evidence="1">Seedling</tissue>
    </source>
</reference>
<gene>
    <name evidence="1" type="ORF">ZEAMMB73_Zm00001d018129</name>
</gene>
<dbReference type="InParanoid" id="A0A1D6HKY3"/>
<dbReference type="FunFam" id="3.30.470.20:FF:000127">
    <property type="entry name" value="ATP-citrate synthase alpha chain protein 3"/>
    <property type="match status" value="1"/>
</dbReference>
<evidence type="ECO:0000313" key="1">
    <source>
        <dbReference type="EMBL" id="AQK75084.1"/>
    </source>
</evidence>
<accession>A0A1D6HKY3</accession>
<name>A0A1D6HKY3_MAIZE</name>
<protein>
    <submittedName>
        <fullName evidence="1">ATP-citrate synthase alpha chain protein 3</fullName>
    </submittedName>
</protein>
<proteinExistence type="predicted"/>
<dbReference type="AlphaFoldDB" id="A0A1D6HKY3"/>
<dbReference type="Gene3D" id="3.30.470.20">
    <property type="entry name" value="ATP-grasp fold, B domain"/>
    <property type="match status" value="1"/>
</dbReference>
<sequence>MNPFAMVNGEPYPLDIRGELDDTTAFKNFKKWGGIEFPLPFGRVLSPTESFIHELDEKGVFRIADM</sequence>
<dbReference type="ExpressionAtlas" id="A0A1D6HKY3">
    <property type="expression patterns" value="baseline"/>
</dbReference>